<reference evidence="3 4" key="1">
    <citation type="submission" date="2022-10" db="EMBL/GenBank/DDBJ databases">
        <title>Janthinobacterium sp. hw3 Genome sequencing.</title>
        <authorList>
            <person name="Park S."/>
        </authorList>
    </citation>
    <scope>NUCLEOTIDE SEQUENCE [LARGE SCALE GENOMIC DNA]</scope>
    <source>
        <strain evidence="4">hw3</strain>
    </source>
</reference>
<dbReference type="Pfam" id="PF14581">
    <property type="entry name" value="SseB_C"/>
    <property type="match status" value="1"/>
</dbReference>
<dbReference type="EMBL" id="JAQQXR010000005">
    <property type="protein sequence ID" value="MDC8758594.1"/>
    <property type="molecule type" value="Genomic_DNA"/>
</dbReference>
<evidence type="ECO:0000259" key="2">
    <source>
        <dbReference type="Pfam" id="PF14581"/>
    </source>
</evidence>
<dbReference type="InterPro" id="IPR027945">
    <property type="entry name" value="SseB_C"/>
</dbReference>
<dbReference type="Pfam" id="PF07179">
    <property type="entry name" value="SseB"/>
    <property type="match status" value="1"/>
</dbReference>
<evidence type="ECO:0000313" key="4">
    <source>
        <dbReference type="Proteomes" id="UP001221208"/>
    </source>
</evidence>
<protein>
    <submittedName>
        <fullName evidence="3">Enhanced serine sensitivity protein SseB C-terminal domain-containing protein</fullName>
    </submittedName>
</protein>
<gene>
    <name evidence="3" type="ORF">OIK44_13510</name>
</gene>
<dbReference type="RefSeq" id="WP_273671289.1">
    <property type="nucleotide sequence ID" value="NZ_JAQQXR010000005.1"/>
</dbReference>
<accession>A0ABT5K149</accession>
<evidence type="ECO:0000259" key="1">
    <source>
        <dbReference type="Pfam" id="PF07179"/>
    </source>
</evidence>
<proteinExistence type="predicted"/>
<sequence length="259" mass="27671">MHSAESHLERSLRLAADDPAQRAAFYRALLDADVYVVGEAEAGPRDKADAGACIAIQNWTRSDGSTIIPFFSSVAALQHAVDADCNYLQLSARALFEITKGAALVLNPKSLYGKEFLPEEVDAMLRDGAALVPHRIAEATQVFLGQPQRYPGKLVDALTTLLAGHGNVKAAYLVLMLAPSLDSRPHLLVGIDADGDTEGLMREAGNVAGRSAPAGEPVDLTLVEAGEDNLSDYFLDSVAPFYERRWGALLHRAPGVGHA</sequence>
<feature type="domain" description="SseB protein C-terminal" evidence="2">
    <location>
        <begin position="138"/>
        <end position="244"/>
    </location>
</feature>
<evidence type="ECO:0000313" key="3">
    <source>
        <dbReference type="EMBL" id="MDC8758594.1"/>
    </source>
</evidence>
<dbReference type="Proteomes" id="UP001221208">
    <property type="component" value="Unassembled WGS sequence"/>
</dbReference>
<comment type="caution">
    <text evidence="3">The sequence shown here is derived from an EMBL/GenBank/DDBJ whole genome shotgun (WGS) entry which is preliminary data.</text>
</comment>
<keyword evidence="4" id="KW-1185">Reference proteome</keyword>
<name>A0ABT5K149_9BURK</name>
<feature type="domain" description="SseB protein N-terminal" evidence="1">
    <location>
        <begin position="8"/>
        <end position="122"/>
    </location>
</feature>
<dbReference type="InterPro" id="IPR009839">
    <property type="entry name" value="SseB_N"/>
</dbReference>
<organism evidence="3 4">
    <name type="scientific">Janthinobacterium fluminis</name>
    <dbReference type="NCBI Taxonomy" id="2987524"/>
    <lineage>
        <taxon>Bacteria</taxon>
        <taxon>Pseudomonadati</taxon>
        <taxon>Pseudomonadota</taxon>
        <taxon>Betaproteobacteria</taxon>
        <taxon>Burkholderiales</taxon>
        <taxon>Oxalobacteraceae</taxon>
        <taxon>Janthinobacterium</taxon>
    </lineage>
</organism>